<dbReference type="AlphaFoldDB" id="A0AA37HZV5"/>
<organism evidence="1 2">
    <name type="scientific">Segatella bryantii</name>
    <name type="common">Prevotella bryantii</name>
    <dbReference type="NCBI Taxonomy" id="77095"/>
    <lineage>
        <taxon>Bacteria</taxon>
        <taxon>Pseudomonadati</taxon>
        <taxon>Bacteroidota</taxon>
        <taxon>Bacteroidia</taxon>
        <taxon>Bacteroidales</taxon>
        <taxon>Prevotellaceae</taxon>
        <taxon>Segatella</taxon>
    </lineage>
</organism>
<dbReference type="EMBL" id="BPTR01000001">
    <property type="protein sequence ID" value="GJG28858.1"/>
    <property type="molecule type" value="Genomic_DNA"/>
</dbReference>
<sequence length="124" mass="14076">MVIVSDDVRNVVNRIFLIGIAYKGRIPNMYGQIISAFEKLESSVANGNASSVNSAPFAWRRDKMLVLRVGSLMFSYTKTIQQNGETLVIVHEAMENGRIVTEQEKKINTIIKETIEQYLKRNLI</sequence>
<evidence type="ECO:0000313" key="2">
    <source>
        <dbReference type="Proteomes" id="UP000887043"/>
    </source>
</evidence>
<proteinExistence type="predicted"/>
<protein>
    <submittedName>
        <fullName evidence="1">Uncharacterized protein</fullName>
    </submittedName>
</protein>
<comment type="caution">
    <text evidence="1">The sequence shown here is derived from an EMBL/GenBank/DDBJ whole genome shotgun (WGS) entry which is preliminary data.</text>
</comment>
<reference evidence="1" key="1">
    <citation type="submission" date="2021-08" db="EMBL/GenBank/DDBJ databases">
        <title>Prevotella lacticifex sp. nov., isolated from rumen of cow.</title>
        <authorList>
            <person name="Shinkai T."/>
            <person name="Ikeyama N."/>
            <person name="Kumagai M."/>
            <person name="Ohmori H."/>
            <person name="Sakamoto M."/>
            <person name="Ohkuma M."/>
            <person name="Mitsumori M."/>
        </authorList>
    </citation>
    <scope>NUCLEOTIDE SEQUENCE</scope>
    <source>
        <strain evidence="1">DSM 11371</strain>
    </source>
</reference>
<evidence type="ECO:0000313" key="1">
    <source>
        <dbReference type="EMBL" id="GJG28858.1"/>
    </source>
</evidence>
<accession>A0AA37HZV5</accession>
<dbReference type="RefSeq" id="WP_006281644.1">
    <property type="nucleotide sequence ID" value="NZ_BPTR01000001.1"/>
</dbReference>
<dbReference type="Proteomes" id="UP000887043">
    <property type="component" value="Unassembled WGS sequence"/>
</dbReference>
<name>A0AA37HZV5_SEGBR</name>
<gene>
    <name evidence="1" type="ORF">PRRU23_25580</name>
</gene>